<accession>A0A2S0UJM6</accession>
<name>A0A2S0UJM6_9RHOB</name>
<keyword evidence="1" id="KW-1133">Transmembrane helix</keyword>
<keyword evidence="2" id="KW-0732">Signal</keyword>
<dbReference type="EMBL" id="CP028918">
    <property type="protein sequence ID" value="AWB48006.1"/>
    <property type="molecule type" value="Genomic_DNA"/>
</dbReference>
<keyword evidence="4" id="KW-1185">Reference proteome</keyword>
<evidence type="ECO:0000256" key="2">
    <source>
        <dbReference type="SAM" id="SignalP"/>
    </source>
</evidence>
<dbReference type="AlphaFoldDB" id="A0A2S0UJM6"/>
<gene>
    <name evidence="3" type="ORF">HYN69_05290</name>
</gene>
<feature type="chain" id="PRO_5015391719" evidence="2">
    <location>
        <begin position="19"/>
        <end position="52"/>
    </location>
</feature>
<reference evidence="3 4" key="1">
    <citation type="submission" date="2018-04" db="EMBL/GenBank/DDBJ databases">
        <title>Genome sequencing of Gemmobacter.</title>
        <authorList>
            <person name="Yi H."/>
            <person name="Baek M.-G."/>
        </authorList>
    </citation>
    <scope>NUCLEOTIDE SEQUENCE [LARGE SCALE GENOMIC DNA]</scope>
    <source>
        <strain evidence="3 4">HYN0069</strain>
    </source>
</reference>
<evidence type="ECO:0000313" key="4">
    <source>
        <dbReference type="Proteomes" id="UP000244496"/>
    </source>
</evidence>
<sequence length="52" mass="5456">MARMIASLFILSASPALAHPGFHPNPHWTGAGWLVAALIGALAAPLLARLRK</sequence>
<feature type="transmembrane region" description="Helical" evidence="1">
    <location>
        <begin position="28"/>
        <end position="48"/>
    </location>
</feature>
<evidence type="ECO:0000256" key="1">
    <source>
        <dbReference type="SAM" id="Phobius"/>
    </source>
</evidence>
<keyword evidence="1" id="KW-0812">Transmembrane</keyword>
<proteinExistence type="predicted"/>
<protein>
    <submittedName>
        <fullName evidence="3">Peptidase M23</fullName>
    </submittedName>
</protein>
<organism evidence="3 4">
    <name type="scientific">Paragemmobacter aquarius</name>
    <dbReference type="NCBI Taxonomy" id="2169400"/>
    <lineage>
        <taxon>Bacteria</taxon>
        <taxon>Pseudomonadati</taxon>
        <taxon>Pseudomonadota</taxon>
        <taxon>Alphaproteobacteria</taxon>
        <taxon>Rhodobacterales</taxon>
        <taxon>Paracoccaceae</taxon>
        <taxon>Paragemmobacter</taxon>
    </lineage>
</organism>
<feature type="signal peptide" evidence="2">
    <location>
        <begin position="1"/>
        <end position="18"/>
    </location>
</feature>
<dbReference type="Proteomes" id="UP000244496">
    <property type="component" value="Chromosome"/>
</dbReference>
<keyword evidence="1" id="KW-0472">Membrane</keyword>
<evidence type="ECO:0000313" key="3">
    <source>
        <dbReference type="EMBL" id="AWB48006.1"/>
    </source>
</evidence>
<dbReference type="KEGG" id="geh:HYN69_05290"/>
<dbReference type="RefSeq" id="WP_108434830.1">
    <property type="nucleotide sequence ID" value="NZ_CP028918.1"/>
</dbReference>